<gene>
    <name evidence="14" type="primary">sdhC</name>
    <name evidence="14" type="ORF">TPR58_08135</name>
</gene>
<keyword evidence="7 13" id="KW-0812">Transmembrane</keyword>
<keyword evidence="11 13" id="KW-0472">Membrane</keyword>
<organism evidence="14 15">
    <name type="scientific">Sphingomonas rustica</name>
    <dbReference type="NCBI Taxonomy" id="3103142"/>
    <lineage>
        <taxon>Bacteria</taxon>
        <taxon>Pseudomonadati</taxon>
        <taxon>Pseudomonadota</taxon>
        <taxon>Alphaproteobacteria</taxon>
        <taxon>Sphingomonadales</taxon>
        <taxon>Sphingomonadaceae</taxon>
        <taxon>Sphingomonas</taxon>
    </lineage>
</organism>
<reference evidence="14 15" key="1">
    <citation type="submission" date="2024-05" db="EMBL/GenBank/DDBJ databases">
        <title>Sphingomonas sp. HF-S3 16S ribosomal RNA gene Genome sequencing and assembly.</title>
        <authorList>
            <person name="Lee H."/>
        </authorList>
    </citation>
    <scope>NUCLEOTIDE SEQUENCE [LARGE SCALE GENOMIC DNA]</scope>
    <source>
        <strain evidence="14 15">HF-S3</strain>
    </source>
</reference>
<protein>
    <recommendedName>
        <fullName evidence="5">Succinate dehydrogenase cytochrome b556 subunit</fullName>
    </recommendedName>
</protein>
<dbReference type="Proteomes" id="UP001427805">
    <property type="component" value="Unassembled WGS sequence"/>
</dbReference>
<sequence>MANVRNKERPLSPHLGIWKWGPGMLVSIVHRATGSGMATVGAALLVWWLVALAAGEKAYERFVDTFTVSSGALNIAGYVVGIGLTFALFQHMASGVRHLFLDVGANFELKSNKTSATLTFLFSVVATIGFWFVILETI</sequence>
<evidence type="ECO:0000313" key="15">
    <source>
        <dbReference type="Proteomes" id="UP001427805"/>
    </source>
</evidence>
<dbReference type="InterPro" id="IPR034804">
    <property type="entry name" value="SQR/QFR_C/D"/>
</dbReference>
<dbReference type="InterPro" id="IPR014314">
    <property type="entry name" value="Succ_DH_cytb556"/>
</dbReference>
<evidence type="ECO:0000313" key="14">
    <source>
        <dbReference type="EMBL" id="MEN3747133.1"/>
    </source>
</evidence>
<dbReference type="PANTHER" id="PTHR10978">
    <property type="entry name" value="SUCCINATE DEHYDROGENASE CYTOCHROME B560 SUBUNIT"/>
    <property type="match status" value="1"/>
</dbReference>
<evidence type="ECO:0000256" key="9">
    <source>
        <dbReference type="ARBA" id="ARBA00022989"/>
    </source>
</evidence>
<feature type="transmembrane region" description="Helical" evidence="13">
    <location>
        <begin position="114"/>
        <end position="134"/>
    </location>
</feature>
<comment type="function">
    <text evidence="2">Membrane-anchoring subunit of succinate dehydrogenase (SDH).</text>
</comment>
<accession>A0ABV0B802</accession>
<comment type="subcellular location">
    <subcellularLocation>
        <location evidence="3">Membrane</location>
        <topology evidence="3">Multi-pass membrane protein</topology>
    </subcellularLocation>
</comment>
<evidence type="ECO:0000256" key="13">
    <source>
        <dbReference type="SAM" id="Phobius"/>
    </source>
</evidence>
<dbReference type="InterPro" id="IPR018495">
    <property type="entry name" value="Succ_DH_cyt_bsu_CS"/>
</dbReference>
<keyword evidence="8" id="KW-0479">Metal-binding</keyword>
<comment type="caution">
    <text evidence="14">The sequence shown here is derived from an EMBL/GenBank/DDBJ whole genome shotgun (WGS) entry which is preliminary data.</text>
</comment>
<dbReference type="Gene3D" id="1.20.1300.10">
    <property type="entry name" value="Fumarate reductase/succinate dehydrogenase, transmembrane subunit"/>
    <property type="match status" value="1"/>
</dbReference>
<evidence type="ECO:0000256" key="1">
    <source>
        <dbReference type="ARBA" id="ARBA00001971"/>
    </source>
</evidence>
<evidence type="ECO:0000256" key="8">
    <source>
        <dbReference type="ARBA" id="ARBA00022723"/>
    </source>
</evidence>
<dbReference type="CDD" id="cd03499">
    <property type="entry name" value="SQR_TypeC_SdhC"/>
    <property type="match status" value="1"/>
</dbReference>
<dbReference type="SUPFAM" id="SSF81343">
    <property type="entry name" value="Fumarate reductase respiratory complex transmembrane subunits"/>
    <property type="match status" value="1"/>
</dbReference>
<evidence type="ECO:0000256" key="3">
    <source>
        <dbReference type="ARBA" id="ARBA00004141"/>
    </source>
</evidence>
<comment type="similarity">
    <text evidence="4">Belongs to the cytochrome b560 family.</text>
</comment>
<dbReference type="InterPro" id="IPR000701">
    <property type="entry name" value="SuccDH_FuR_B_TM-su"/>
</dbReference>
<keyword evidence="10" id="KW-0408">Iron</keyword>
<dbReference type="PANTHER" id="PTHR10978:SF5">
    <property type="entry name" value="SUCCINATE DEHYDROGENASE CYTOCHROME B560 SUBUNIT, MITOCHONDRIAL"/>
    <property type="match status" value="1"/>
</dbReference>
<evidence type="ECO:0000256" key="11">
    <source>
        <dbReference type="ARBA" id="ARBA00023136"/>
    </source>
</evidence>
<dbReference type="EMBL" id="JBDIZK010000004">
    <property type="protein sequence ID" value="MEN3747133.1"/>
    <property type="molecule type" value="Genomic_DNA"/>
</dbReference>
<dbReference type="Pfam" id="PF01127">
    <property type="entry name" value="Sdh_cyt"/>
    <property type="match status" value="1"/>
</dbReference>
<proteinExistence type="inferred from homology"/>
<feature type="transmembrane region" description="Helical" evidence="13">
    <location>
        <begin position="34"/>
        <end position="55"/>
    </location>
</feature>
<feature type="transmembrane region" description="Helical" evidence="13">
    <location>
        <begin position="75"/>
        <end position="93"/>
    </location>
</feature>
<keyword evidence="15" id="KW-1185">Reference proteome</keyword>
<comment type="subunit">
    <text evidence="12">Part of an enzyme complex containing four subunits: a flavoprotein, an iron-sulfur protein, plus two membrane-anchoring proteins, SdhC and SdhD. The complex can form homotrimers.</text>
</comment>
<name>A0ABV0B802_9SPHN</name>
<keyword evidence="9 13" id="KW-1133">Transmembrane helix</keyword>
<dbReference type="PIRSF" id="PIRSF000178">
    <property type="entry name" value="SDH_cyt_b560"/>
    <property type="match status" value="1"/>
</dbReference>
<evidence type="ECO:0000256" key="5">
    <source>
        <dbReference type="ARBA" id="ARBA00020076"/>
    </source>
</evidence>
<keyword evidence="6" id="KW-0349">Heme</keyword>
<evidence type="ECO:0000256" key="4">
    <source>
        <dbReference type="ARBA" id="ARBA00007244"/>
    </source>
</evidence>
<dbReference type="RefSeq" id="WP_346246132.1">
    <property type="nucleotide sequence ID" value="NZ_JBDIZK010000004.1"/>
</dbReference>
<evidence type="ECO:0000256" key="7">
    <source>
        <dbReference type="ARBA" id="ARBA00022692"/>
    </source>
</evidence>
<evidence type="ECO:0000256" key="6">
    <source>
        <dbReference type="ARBA" id="ARBA00022617"/>
    </source>
</evidence>
<comment type="cofactor">
    <cofactor evidence="1">
        <name>heme</name>
        <dbReference type="ChEBI" id="CHEBI:30413"/>
    </cofactor>
</comment>
<evidence type="ECO:0000256" key="12">
    <source>
        <dbReference type="ARBA" id="ARBA00025912"/>
    </source>
</evidence>
<evidence type="ECO:0000256" key="10">
    <source>
        <dbReference type="ARBA" id="ARBA00023004"/>
    </source>
</evidence>
<dbReference type="NCBIfam" id="TIGR02970">
    <property type="entry name" value="succ_dehyd_cytB"/>
    <property type="match status" value="1"/>
</dbReference>
<dbReference type="PROSITE" id="PS01000">
    <property type="entry name" value="SDH_CYT_1"/>
    <property type="match status" value="1"/>
</dbReference>
<evidence type="ECO:0000256" key="2">
    <source>
        <dbReference type="ARBA" id="ARBA00004050"/>
    </source>
</evidence>